<evidence type="ECO:0000256" key="5">
    <source>
        <dbReference type="ARBA" id="ARBA00022989"/>
    </source>
</evidence>
<comment type="similarity">
    <text evidence="2 7">Belongs to the UPF0114 family.</text>
</comment>
<dbReference type="Proteomes" id="UP000325134">
    <property type="component" value="Unassembled WGS sequence"/>
</dbReference>
<accession>A0A1M4YY32</accession>
<dbReference type="HAMAP" id="MF_00143">
    <property type="entry name" value="UPF0114"/>
    <property type="match status" value="1"/>
</dbReference>
<protein>
    <recommendedName>
        <fullName evidence="7">UPF0114 protein SAMN05444279_11728</fullName>
    </recommendedName>
</protein>
<evidence type="ECO:0000256" key="4">
    <source>
        <dbReference type="ARBA" id="ARBA00022692"/>
    </source>
</evidence>
<evidence type="ECO:0000256" key="7">
    <source>
        <dbReference type="HAMAP-Rule" id="MF_00143"/>
    </source>
</evidence>
<dbReference type="InterPro" id="IPR005134">
    <property type="entry name" value="UPF0114"/>
</dbReference>
<feature type="transmembrane region" description="Helical" evidence="7">
    <location>
        <begin position="60"/>
        <end position="81"/>
    </location>
</feature>
<dbReference type="PANTHER" id="PTHR38596:SF1">
    <property type="entry name" value="UPF0114 PROTEIN YQHA"/>
    <property type="match status" value="1"/>
</dbReference>
<dbReference type="NCBIfam" id="TIGR00645">
    <property type="entry name" value="HI0507"/>
    <property type="match status" value="1"/>
</dbReference>
<proteinExistence type="inferred from homology"/>
<keyword evidence="3 7" id="KW-1003">Cell membrane</keyword>
<dbReference type="PANTHER" id="PTHR38596">
    <property type="entry name" value="UPF0114 PROTEIN YQHA"/>
    <property type="match status" value="1"/>
</dbReference>
<evidence type="ECO:0000256" key="2">
    <source>
        <dbReference type="ARBA" id="ARBA00005774"/>
    </source>
</evidence>
<evidence type="ECO:0000256" key="1">
    <source>
        <dbReference type="ARBA" id="ARBA00004651"/>
    </source>
</evidence>
<dbReference type="OrthoDB" id="9783569at2"/>
<keyword evidence="9" id="KW-1185">Reference proteome</keyword>
<dbReference type="EMBL" id="FQVK01000017">
    <property type="protein sequence ID" value="SHF10412.1"/>
    <property type="molecule type" value="Genomic_DNA"/>
</dbReference>
<dbReference type="Pfam" id="PF03350">
    <property type="entry name" value="UPF0114"/>
    <property type="match status" value="1"/>
</dbReference>
<keyword evidence="5 7" id="KW-1133">Transmembrane helix</keyword>
<dbReference type="AlphaFoldDB" id="A0A1M4YY32"/>
<keyword evidence="6 7" id="KW-0472">Membrane</keyword>
<reference evidence="8 9" key="1">
    <citation type="submission" date="2016-11" db="EMBL/GenBank/DDBJ databases">
        <authorList>
            <person name="Varghese N."/>
            <person name="Submissions S."/>
        </authorList>
    </citation>
    <scope>NUCLEOTIDE SEQUENCE [LARGE SCALE GENOMIC DNA]</scope>
    <source>
        <strain evidence="8 9">DSM 29341</strain>
    </source>
</reference>
<evidence type="ECO:0000313" key="9">
    <source>
        <dbReference type="Proteomes" id="UP000325134"/>
    </source>
</evidence>
<sequence length="190" mass="21038">MPAKLRIEHVLERTIFALRWLMAPVYLGLGLTIGLLMVVFLRELVHYLPQAMEMSAETAILTALTLIDLCLVGNLMVIVLMSGYENFVSKFDLDSVADRPAWLDKIDFSGLKIKLLGSIVAISAIHLLKLFMEISKEKDTPVDAEQIRWLLAIHAVLVVSGLLLAGMDWLKERAVPAHHGAITKSGASDH</sequence>
<evidence type="ECO:0000313" key="8">
    <source>
        <dbReference type="EMBL" id="SHF10412.1"/>
    </source>
</evidence>
<evidence type="ECO:0000256" key="3">
    <source>
        <dbReference type="ARBA" id="ARBA00022475"/>
    </source>
</evidence>
<feature type="transmembrane region" description="Helical" evidence="7">
    <location>
        <begin position="115"/>
        <end position="135"/>
    </location>
</feature>
<dbReference type="GO" id="GO:0005886">
    <property type="term" value="C:plasma membrane"/>
    <property type="evidence" value="ECO:0007669"/>
    <property type="project" value="UniProtKB-SubCell"/>
</dbReference>
<evidence type="ECO:0000256" key="6">
    <source>
        <dbReference type="ARBA" id="ARBA00023136"/>
    </source>
</evidence>
<name>A0A1M4YY32_9RHOB</name>
<dbReference type="InterPro" id="IPR020761">
    <property type="entry name" value="UPF0114_bac"/>
</dbReference>
<feature type="transmembrane region" description="Helical" evidence="7">
    <location>
        <begin position="147"/>
        <end position="165"/>
    </location>
</feature>
<feature type="transmembrane region" description="Helical" evidence="7">
    <location>
        <begin position="20"/>
        <end position="40"/>
    </location>
</feature>
<comment type="subcellular location">
    <subcellularLocation>
        <location evidence="1 7">Cell membrane</location>
        <topology evidence="1 7">Multi-pass membrane protein</topology>
    </subcellularLocation>
</comment>
<gene>
    <name evidence="8" type="ORF">SAMN05444279_11728</name>
</gene>
<dbReference type="RefSeq" id="WP_149776416.1">
    <property type="nucleotide sequence ID" value="NZ_FQVK01000017.1"/>
</dbReference>
<organism evidence="8 9">
    <name type="scientific">Ruegeria intermedia</name>
    <dbReference type="NCBI Taxonomy" id="996115"/>
    <lineage>
        <taxon>Bacteria</taxon>
        <taxon>Pseudomonadati</taxon>
        <taxon>Pseudomonadota</taxon>
        <taxon>Alphaproteobacteria</taxon>
        <taxon>Rhodobacterales</taxon>
        <taxon>Roseobacteraceae</taxon>
        <taxon>Ruegeria</taxon>
    </lineage>
</organism>
<keyword evidence="4 7" id="KW-0812">Transmembrane</keyword>